<evidence type="ECO:0000256" key="2">
    <source>
        <dbReference type="ARBA" id="ARBA00022722"/>
    </source>
</evidence>
<dbReference type="PROSITE" id="PS00918">
    <property type="entry name" value="DNASE_I_2"/>
    <property type="match status" value="1"/>
</dbReference>
<dbReference type="SMART" id="SM00476">
    <property type="entry name" value="DNaseIc"/>
    <property type="match status" value="1"/>
</dbReference>
<feature type="domain" description="Endonuclease/exonuclease/phosphatase" evidence="5">
    <location>
        <begin position="20"/>
        <end position="141"/>
    </location>
</feature>
<accession>A0A7D9JR05</accession>
<dbReference type="GO" id="GO:0006308">
    <property type="term" value="P:DNA catabolic process"/>
    <property type="evidence" value="ECO:0007669"/>
    <property type="project" value="InterPro"/>
</dbReference>
<keyword evidence="4" id="KW-1015">Disulfide bond</keyword>
<evidence type="ECO:0000256" key="4">
    <source>
        <dbReference type="ARBA" id="ARBA00023157"/>
    </source>
</evidence>
<comment type="similarity">
    <text evidence="1">Belongs to the DNase I family.</text>
</comment>
<dbReference type="AlphaFoldDB" id="A0A7D9JR05"/>
<proteinExistence type="inferred from homology"/>
<dbReference type="GO" id="GO:0003677">
    <property type="term" value="F:DNA binding"/>
    <property type="evidence" value="ECO:0007669"/>
    <property type="project" value="TreeGrafter"/>
</dbReference>
<dbReference type="OrthoDB" id="5969082at2759"/>
<sequence length="288" mass="33283">MPSLIFVFLFDAAVSELVFVAIHTKPDDAVREVDKLVDVYDDVIKRWKIKNIVIMGDFNAACSYVRDTEWKNIRLANDKRFWWLIDDCQDTTLKGSRCAYDRIIATGDYLLKNIVGESPGLFDFKSAYQLKMQEAEDVSDHFPIEFQIKHKDWKEQETLDYVLRGVLPSGGKNAVYKALRNNRNMLRPIFYKKSGGMARIMFSTTKNNITSAITCVQTLQSTFASIMGDIQAKQAERYLTRLQSHADKYPYQVFSHYKNMIDVNIGIQLIWDINQSPVTCRLVISKYL</sequence>
<dbReference type="PANTHER" id="PTHR11371:SF31">
    <property type="entry name" value="EXTRACELLULAR NUCLEASE"/>
    <property type="match status" value="1"/>
</dbReference>
<evidence type="ECO:0000259" key="5">
    <source>
        <dbReference type="Pfam" id="PF03372"/>
    </source>
</evidence>
<dbReference type="InterPro" id="IPR033125">
    <property type="entry name" value="DNASE_I_2"/>
</dbReference>
<keyword evidence="7" id="KW-1185">Reference proteome</keyword>
<name>A0A7D9JR05_PARCT</name>
<organism evidence="6 7">
    <name type="scientific">Paramuricea clavata</name>
    <name type="common">Red gorgonian</name>
    <name type="synonym">Violescent sea-whip</name>
    <dbReference type="NCBI Taxonomy" id="317549"/>
    <lineage>
        <taxon>Eukaryota</taxon>
        <taxon>Metazoa</taxon>
        <taxon>Cnidaria</taxon>
        <taxon>Anthozoa</taxon>
        <taxon>Octocorallia</taxon>
        <taxon>Malacalcyonacea</taxon>
        <taxon>Plexauridae</taxon>
        <taxon>Paramuricea</taxon>
    </lineage>
</organism>
<evidence type="ECO:0000313" key="7">
    <source>
        <dbReference type="Proteomes" id="UP001152795"/>
    </source>
</evidence>
<comment type="caution">
    <text evidence="6">The sequence shown here is derived from an EMBL/GenBank/DDBJ whole genome shotgun (WGS) entry which is preliminary data.</text>
</comment>
<keyword evidence="2" id="KW-0540">Nuclease</keyword>
<dbReference type="Pfam" id="PF03372">
    <property type="entry name" value="Exo_endo_phos"/>
    <property type="match status" value="1"/>
</dbReference>
<dbReference type="InterPro" id="IPR005135">
    <property type="entry name" value="Endo/exonuclease/phosphatase"/>
</dbReference>
<evidence type="ECO:0000256" key="1">
    <source>
        <dbReference type="ARBA" id="ARBA00007359"/>
    </source>
</evidence>
<dbReference type="InterPro" id="IPR016202">
    <property type="entry name" value="DNase_I"/>
</dbReference>
<reference evidence="6" key="1">
    <citation type="submission" date="2020-04" db="EMBL/GenBank/DDBJ databases">
        <authorList>
            <person name="Alioto T."/>
            <person name="Alioto T."/>
            <person name="Gomez Garrido J."/>
        </authorList>
    </citation>
    <scope>NUCLEOTIDE SEQUENCE</scope>
    <source>
        <strain evidence="6">A484AB</strain>
    </source>
</reference>
<dbReference type="GO" id="GO:0004530">
    <property type="term" value="F:deoxyribonuclease I activity"/>
    <property type="evidence" value="ECO:0007669"/>
    <property type="project" value="TreeGrafter"/>
</dbReference>
<dbReference type="SUPFAM" id="SSF56219">
    <property type="entry name" value="DNase I-like"/>
    <property type="match status" value="1"/>
</dbReference>
<dbReference type="InterPro" id="IPR036691">
    <property type="entry name" value="Endo/exonu/phosph_ase_sf"/>
</dbReference>
<evidence type="ECO:0000313" key="6">
    <source>
        <dbReference type="EMBL" id="CAB4033830.1"/>
    </source>
</evidence>
<keyword evidence="3" id="KW-0378">Hydrolase</keyword>
<dbReference type="PANTHER" id="PTHR11371">
    <property type="entry name" value="DEOXYRIBONUCLEASE"/>
    <property type="match status" value="1"/>
</dbReference>
<dbReference type="GO" id="GO:0005634">
    <property type="term" value="C:nucleus"/>
    <property type="evidence" value="ECO:0007669"/>
    <property type="project" value="TreeGrafter"/>
</dbReference>
<dbReference type="EMBL" id="CACRXK020019584">
    <property type="protein sequence ID" value="CAB4033830.1"/>
    <property type="molecule type" value="Genomic_DNA"/>
</dbReference>
<dbReference type="PRINTS" id="PR00130">
    <property type="entry name" value="DNASEI"/>
</dbReference>
<protein>
    <submittedName>
        <fullName evidence="6">Deoxyribonuclease gamma</fullName>
    </submittedName>
</protein>
<evidence type="ECO:0000256" key="3">
    <source>
        <dbReference type="ARBA" id="ARBA00022801"/>
    </source>
</evidence>
<dbReference type="Proteomes" id="UP001152795">
    <property type="component" value="Unassembled WGS sequence"/>
</dbReference>
<gene>
    <name evidence="6" type="ORF">PACLA_8A047882</name>
</gene>
<dbReference type="Gene3D" id="3.60.10.10">
    <property type="entry name" value="Endonuclease/exonuclease/phosphatase"/>
    <property type="match status" value="1"/>
</dbReference>